<evidence type="ECO:0000256" key="1">
    <source>
        <dbReference type="SAM" id="MobiDB-lite"/>
    </source>
</evidence>
<accession>A0AAW0PZ79</accession>
<keyword evidence="3" id="KW-1185">Reference proteome</keyword>
<feature type="compositionally biased region" description="Basic and acidic residues" evidence="1">
    <location>
        <begin position="33"/>
        <end position="65"/>
    </location>
</feature>
<evidence type="ECO:0000313" key="2">
    <source>
        <dbReference type="EMBL" id="KAK7944679.1"/>
    </source>
</evidence>
<protein>
    <submittedName>
        <fullName evidence="2">Uncharacterized protein</fullName>
    </submittedName>
</protein>
<sequence>MLTFLTADPISPERRSSLRRAEVYCRHVTPTSPREKEVSEKSRSILEDHVTPTSPREKEVSEKSRSILQDHVTPTSPREKEVSEKSRSILQDHVTPTSPREKEVSEKSRSILQDHVTPPAPERRSDTGVTPTLSQELTVCAKNISLTASGEKVIFDQGRRPSDPHTLSAGRRQPQHLPADLLCAGQQDSKPGLTEVSRFYVIIPHDRQAQKRKF</sequence>
<feature type="region of interest" description="Disordered" evidence="1">
    <location>
        <begin position="1"/>
        <end position="20"/>
    </location>
</feature>
<dbReference type="EMBL" id="JBBPFD010000001">
    <property type="protein sequence ID" value="KAK7944679.1"/>
    <property type="molecule type" value="Genomic_DNA"/>
</dbReference>
<dbReference type="AlphaFoldDB" id="A0AAW0PZ79"/>
<feature type="compositionally biased region" description="Basic and acidic residues" evidence="1">
    <location>
        <begin position="77"/>
        <end position="87"/>
    </location>
</feature>
<gene>
    <name evidence="2" type="ORF">WMY93_000407</name>
</gene>
<proteinExistence type="predicted"/>
<feature type="compositionally biased region" description="Basic and acidic residues" evidence="1">
    <location>
        <begin position="11"/>
        <end position="20"/>
    </location>
</feature>
<name>A0AAW0PZ79_9GOBI</name>
<evidence type="ECO:0000313" key="3">
    <source>
        <dbReference type="Proteomes" id="UP001460270"/>
    </source>
</evidence>
<comment type="caution">
    <text evidence="2">The sequence shown here is derived from an EMBL/GenBank/DDBJ whole genome shotgun (WGS) entry which is preliminary data.</text>
</comment>
<feature type="compositionally biased region" description="Basic and acidic residues" evidence="1">
    <location>
        <begin position="99"/>
        <end position="109"/>
    </location>
</feature>
<organism evidence="2 3">
    <name type="scientific">Mugilogobius chulae</name>
    <name type="common">yellowstripe goby</name>
    <dbReference type="NCBI Taxonomy" id="88201"/>
    <lineage>
        <taxon>Eukaryota</taxon>
        <taxon>Metazoa</taxon>
        <taxon>Chordata</taxon>
        <taxon>Craniata</taxon>
        <taxon>Vertebrata</taxon>
        <taxon>Euteleostomi</taxon>
        <taxon>Actinopterygii</taxon>
        <taxon>Neopterygii</taxon>
        <taxon>Teleostei</taxon>
        <taxon>Neoteleostei</taxon>
        <taxon>Acanthomorphata</taxon>
        <taxon>Gobiaria</taxon>
        <taxon>Gobiiformes</taxon>
        <taxon>Gobioidei</taxon>
        <taxon>Gobiidae</taxon>
        <taxon>Gobionellinae</taxon>
        <taxon>Mugilogobius</taxon>
    </lineage>
</organism>
<dbReference type="Proteomes" id="UP001460270">
    <property type="component" value="Unassembled WGS sequence"/>
</dbReference>
<feature type="region of interest" description="Disordered" evidence="1">
    <location>
        <begin position="26"/>
        <end position="132"/>
    </location>
</feature>
<reference evidence="3" key="1">
    <citation type="submission" date="2024-04" db="EMBL/GenBank/DDBJ databases">
        <title>Salinicola lusitanus LLJ914,a marine bacterium isolated from the Okinawa Trough.</title>
        <authorList>
            <person name="Li J."/>
        </authorList>
    </citation>
    <scope>NUCLEOTIDE SEQUENCE [LARGE SCALE GENOMIC DNA]</scope>
</reference>